<sequence length="122" mass="13872">VSFELEDIRKFINPACSYCCDMTSQFADISVGSGRARFRGWNTVIVRTDMGIELIKRARDKDILETQPIPPDSVNNLREAALNKVRRALKNITMLTGSEQDLGYLNANPEIRNMLLKKLLEQ</sequence>
<organism evidence="2">
    <name type="scientific">marine sediment metagenome</name>
    <dbReference type="NCBI Taxonomy" id="412755"/>
    <lineage>
        <taxon>unclassified sequences</taxon>
        <taxon>metagenomes</taxon>
        <taxon>ecological metagenomes</taxon>
    </lineage>
</organism>
<dbReference type="PANTHER" id="PTHR31332:SF0">
    <property type="entry name" value="7-HYDROXYMETHYL CHLOROPHYLL A REDUCTASE, CHLOROPLASTIC"/>
    <property type="match status" value="1"/>
</dbReference>
<protein>
    <recommendedName>
        <fullName evidence="1">Coenzyme F420 hydrogenase/dehydrogenase beta subunit C-terminal domain-containing protein</fullName>
    </recommendedName>
</protein>
<dbReference type="GO" id="GO:0052592">
    <property type="term" value="F:oxidoreductase activity, acting on CH or CH2 groups, with an iron-sulfur protein as acceptor"/>
    <property type="evidence" value="ECO:0007669"/>
    <property type="project" value="TreeGrafter"/>
</dbReference>
<gene>
    <name evidence="2" type="ORF">S12H4_30624</name>
</gene>
<dbReference type="PANTHER" id="PTHR31332">
    <property type="entry name" value="7-HYDROXYMETHYL CHLOROPHYLL A REDUCTASE, CHLOROPLASTIC"/>
    <property type="match status" value="1"/>
</dbReference>
<proteinExistence type="predicted"/>
<feature type="non-terminal residue" evidence="2">
    <location>
        <position position="1"/>
    </location>
</feature>
<dbReference type="EMBL" id="BARW01017783">
    <property type="protein sequence ID" value="GAI91339.1"/>
    <property type="molecule type" value="Genomic_DNA"/>
</dbReference>
<dbReference type="InterPro" id="IPR045220">
    <property type="entry name" value="FRHB/FDHB/HCAR-like"/>
</dbReference>
<evidence type="ECO:0000313" key="2">
    <source>
        <dbReference type="EMBL" id="GAI91339.1"/>
    </source>
</evidence>
<dbReference type="Pfam" id="PF04432">
    <property type="entry name" value="FrhB_FdhB_C"/>
    <property type="match status" value="1"/>
</dbReference>
<feature type="domain" description="Coenzyme F420 hydrogenase/dehydrogenase beta subunit C-terminal" evidence="1">
    <location>
        <begin position="2"/>
        <end position="70"/>
    </location>
</feature>
<reference evidence="2" key="1">
    <citation type="journal article" date="2014" name="Front. Microbiol.">
        <title>High frequency of phylogenetically diverse reductive dehalogenase-homologous genes in deep subseafloor sedimentary metagenomes.</title>
        <authorList>
            <person name="Kawai M."/>
            <person name="Futagami T."/>
            <person name="Toyoda A."/>
            <person name="Takaki Y."/>
            <person name="Nishi S."/>
            <person name="Hori S."/>
            <person name="Arai W."/>
            <person name="Tsubouchi T."/>
            <person name="Morono Y."/>
            <person name="Uchiyama I."/>
            <person name="Ito T."/>
            <person name="Fujiyama A."/>
            <person name="Inagaki F."/>
            <person name="Takami H."/>
        </authorList>
    </citation>
    <scope>NUCLEOTIDE SEQUENCE</scope>
    <source>
        <strain evidence="2">Expedition CK06-06</strain>
    </source>
</reference>
<dbReference type="InterPro" id="IPR007525">
    <property type="entry name" value="FrhB_FdhB_C"/>
</dbReference>
<evidence type="ECO:0000259" key="1">
    <source>
        <dbReference type="Pfam" id="PF04432"/>
    </source>
</evidence>
<accession>X1UG49</accession>
<dbReference type="AlphaFoldDB" id="X1UG49"/>
<name>X1UG49_9ZZZZ</name>
<comment type="caution">
    <text evidence="2">The sequence shown here is derived from an EMBL/GenBank/DDBJ whole genome shotgun (WGS) entry which is preliminary data.</text>
</comment>